<name>A0A399G4X7_9ACTN</name>
<evidence type="ECO:0000313" key="1">
    <source>
        <dbReference type="EMBL" id="UOE19780.1"/>
    </source>
</evidence>
<sequence>MDPDATQVLTWTGEFASPENPIPEWEADARGRLSTALERLTGPLEDLVARDANEGDTRLLVTDFLSDGLGYNKYDEVTTEYRTRSESVDYGLKVEDSVFALVEVKRCGQDLDTRNLRPARSSAEAEGVEWLLLTNGRAWQAYHMGEPDTPPALVLEVDLLGETEPKAKIDALFHLSRAAVAHGRLETLLKWRQALTGEPLAEVVQSPTVVEAIRAEVRRRTGHVGHVGDFDDVSRALREEVITQRLLG</sequence>
<accession>A0A399G4X7</accession>
<dbReference type="Proteomes" id="UP000265719">
    <property type="component" value="Chromosome"/>
</dbReference>
<protein>
    <submittedName>
        <fullName evidence="1">Uncharacterized protein</fullName>
    </submittedName>
</protein>
<dbReference type="AlphaFoldDB" id="A0A399G4X7"/>
<dbReference type="RefSeq" id="WP_119267867.1">
    <property type="nucleotide sequence ID" value="NZ_CP063196.1"/>
</dbReference>
<gene>
    <name evidence="1" type="ORF">NI17_000465</name>
</gene>
<evidence type="ECO:0000313" key="2">
    <source>
        <dbReference type="Proteomes" id="UP000265719"/>
    </source>
</evidence>
<keyword evidence="2" id="KW-1185">Reference proteome</keyword>
<dbReference type="EMBL" id="CP063196">
    <property type="protein sequence ID" value="UOE19780.1"/>
    <property type="molecule type" value="Genomic_DNA"/>
</dbReference>
<organism evidence="1 2">
    <name type="scientific">Thermobifida halotolerans</name>
    <dbReference type="NCBI Taxonomy" id="483545"/>
    <lineage>
        <taxon>Bacteria</taxon>
        <taxon>Bacillati</taxon>
        <taxon>Actinomycetota</taxon>
        <taxon>Actinomycetes</taxon>
        <taxon>Streptosporangiales</taxon>
        <taxon>Nocardiopsidaceae</taxon>
        <taxon>Thermobifida</taxon>
    </lineage>
</organism>
<proteinExistence type="predicted"/>
<dbReference type="KEGG" id="thao:NI17_000465"/>
<reference evidence="1" key="1">
    <citation type="submission" date="2020-10" db="EMBL/GenBank/DDBJ databases">
        <title>De novo genome project of the cellulose decomposer Thermobifida halotolerans type strain.</title>
        <authorList>
            <person name="Nagy I."/>
            <person name="Horvath B."/>
            <person name="Kukolya J."/>
            <person name="Nagy I."/>
            <person name="Orsini M."/>
        </authorList>
    </citation>
    <scope>NUCLEOTIDE SEQUENCE</scope>
    <source>
        <strain evidence="1">DSM 44931</strain>
    </source>
</reference>